<keyword evidence="10" id="KW-1185">Reference proteome</keyword>
<dbReference type="Proteomes" id="UP000019494">
    <property type="component" value="Unassembled WGS sequence"/>
</dbReference>
<name>W9GKA1_9MICO</name>
<evidence type="ECO:0000256" key="5">
    <source>
        <dbReference type="ARBA" id="ARBA00023136"/>
    </source>
</evidence>
<dbReference type="AlphaFoldDB" id="W9GKA1"/>
<accession>W9GKA1</accession>
<dbReference type="EMBL" id="AWQS01000037">
    <property type="protein sequence ID" value="EWT06686.1"/>
    <property type="molecule type" value="Genomic_DNA"/>
</dbReference>
<evidence type="ECO:0000256" key="6">
    <source>
        <dbReference type="ARBA" id="ARBA00023288"/>
    </source>
</evidence>
<organism evidence="9 10">
    <name type="scientific">Intrasporangium chromatireducens Q5-1</name>
    <dbReference type="NCBI Taxonomy" id="584657"/>
    <lineage>
        <taxon>Bacteria</taxon>
        <taxon>Bacillati</taxon>
        <taxon>Actinomycetota</taxon>
        <taxon>Actinomycetes</taxon>
        <taxon>Micrococcales</taxon>
        <taxon>Intrasporangiaceae</taxon>
        <taxon>Intrasporangium</taxon>
    </lineage>
</organism>
<protein>
    <recommendedName>
        <fullName evidence="8">ABC transporter substrate-binding protein PnrA-like domain-containing protein</fullName>
    </recommendedName>
</protein>
<dbReference type="SUPFAM" id="SSF53822">
    <property type="entry name" value="Periplasmic binding protein-like I"/>
    <property type="match status" value="1"/>
</dbReference>
<dbReference type="PANTHER" id="PTHR34296:SF2">
    <property type="entry name" value="ABC TRANSPORTER GUANOSINE-BINDING PROTEIN NUPN"/>
    <property type="match status" value="1"/>
</dbReference>
<evidence type="ECO:0000256" key="3">
    <source>
        <dbReference type="ARBA" id="ARBA00022475"/>
    </source>
</evidence>
<keyword evidence="6" id="KW-0449">Lipoprotein</keyword>
<dbReference type="Pfam" id="PF02608">
    <property type="entry name" value="Bmp"/>
    <property type="match status" value="1"/>
</dbReference>
<comment type="caution">
    <text evidence="9">The sequence shown here is derived from an EMBL/GenBank/DDBJ whole genome shotgun (WGS) entry which is preliminary data.</text>
</comment>
<comment type="similarity">
    <text evidence="2">Belongs to the BMP lipoprotein family.</text>
</comment>
<proteinExistence type="inferred from homology"/>
<keyword evidence="3" id="KW-1003">Cell membrane</keyword>
<evidence type="ECO:0000256" key="4">
    <source>
        <dbReference type="ARBA" id="ARBA00022729"/>
    </source>
</evidence>
<dbReference type="RefSeq" id="WP_034714949.1">
    <property type="nucleotide sequence ID" value="NZ_AWQS01000037.1"/>
</dbReference>
<feature type="chain" id="PRO_5038740068" description="ABC transporter substrate-binding protein PnrA-like domain-containing protein" evidence="7">
    <location>
        <begin position="27"/>
        <end position="344"/>
    </location>
</feature>
<dbReference type="PANTHER" id="PTHR34296">
    <property type="entry name" value="TRANSCRIPTIONAL ACTIVATOR PROTEIN MED"/>
    <property type="match status" value="1"/>
</dbReference>
<dbReference type="GO" id="GO:0005886">
    <property type="term" value="C:plasma membrane"/>
    <property type="evidence" value="ECO:0007669"/>
    <property type="project" value="UniProtKB-SubCell"/>
</dbReference>
<comment type="subcellular location">
    <subcellularLocation>
        <location evidence="1">Cell membrane</location>
        <topology evidence="1">Lipid-anchor</topology>
    </subcellularLocation>
</comment>
<evidence type="ECO:0000256" key="2">
    <source>
        <dbReference type="ARBA" id="ARBA00008610"/>
    </source>
</evidence>
<feature type="signal peptide" evidence="7">
    <location>
        <begin position="1"/>
        <end position="26"/>
    </location>
</feature>
<evidence type="ECO:0000313" key="10">
    <source>
        <dbReference type="Proteomes" id="UP000019494"/>
    </source>
</evidence>
<reference evidence="10" key="1">
    <citation type="submission" date="2013-08" db="EMBL/GenBank/DDBJ databases">
        <title>Intrasporangium oryzae NRRL B-24470.</title>
        <authorList>
            <person name="Liu H."/>
            <person name="Wang G."/>
        </authorList>
    </citation>
    <scope>NUCLEOTIDE SEQUENCE [LARGE SCALE GENOMIC DNA]</scope>
    <source>
        <strain evidence="10">Q5-1</strain>
    </source>
</reference>
<gene>
    <name evidence="9" type="ORF">N864_19080</name>
</gene>
<keyword evidence="5" id="KW-0472">Membrane</keyword>
<keyword evidence="4 7" id="KW-0732">Signal</keyword>
<evidence type="ECO:0000256" key="1">
    <source>
        <dbReference type="ARBA" id="ARBA00004193"/>
    </source>
</evidence>
<dbReference type="InterPro" id="IPR028082">
    <property type="entry name" value="Peripla_BP_I"/>
</dbReference>
<evidence type="ECO:0000256" key="7">
    <source>
        <dbReference type="SAM" id="SignalP"/>
    </source>
</evidence>
<dbReference type="InterPro" id="IPR050957">
    <property type="entry name" value="BMP_lipoprotein"/>
</dbReference>
<dbReference type="InterPro" id="IPR003760">
    <property type="entry name" value="PnrA-like"/>
</dbReference>
<dbReference type="Gene3D" id="3.40.50.2300">
    <property type="match status" value="2"/>
</dbReference>
<evidence type="ECO:0000259" key="8">
    <source>
        <dbReference type="Pfam" id="PF02608"/>
    </source>
</evidence>
<sequence>MKPTTRMLGALSFAAALTLTACSNSATPGPAAGNGDGDAVHVGLIQEARPDVEPWSLSWHDSIESLKAKNPGMKVTETFDAYDATRAEPVIRQLLDSGASVMVLSTFVLTDVAKTLAPEYPKVPMVLTSFGTMQQPNLSSATASYLEIGYSSCWLLAKLAKDGQVGVVGAQEAPFEVESEEGCRLGAEAAHPGAKVTVVNSNSFTDAQANREQVQNLLDRGIDNIFLVSGTEDTVGGFRLCETAKAHCVTWGGDGRKWAPKAAVLTVELDWSSLLADLTEQARTGKLEAKSWNLTYGNKGLKATGIDEAADVSPELRTEFTTMLAGLADESISLPASKVHPGLR</sequence>
<evidence type="ECO:0000313" key="9">
    <source>
        <dbReference type="EMBL" id="EWT06686.1"/>
    </source>
</evidence>
<dbReference type="PROSITE" id="PS51257">
    <property type="entry name" value="PROKAR_LIPOPROTEIN"/>
    <property type="match status" value="1"/>
</dbReference>
<dbReference type="OrthoDB" id="9776364at2"/>
<feature type="domain" description="ABC transporter substrate-binding protein PnrA-like" evidence="8">
    <location>
        <begin position="41"/>
        <end position="294"/>
    </location>
</feature>